<proteinExistence type="predicted"/>
<keyword evidence="2" id="KW-1015">Disulfide bond</keyword>
<evidence type="ECO:0000313" key="5">
    <source>
        <dbReference type="Proteomes" id="UP000317171"/>
    </source>
</evidence>
<evidence type="ECO:0000256" key="2">
    <source>
        <dbReference type="ARBA" id="ARBA00023157"/>
    </source>
</evidence>
<dbReference type="AlphaFoldDB" id="A0A517RAZ8"/>
<dbReference type="InterPro" id="IPR013320">
    <property type="entry name" value="ConA-like_dom_sf"/>
</dbReference>
<reference evidence="4 5" key="1">
    <citation type="submission" date="2019-02" db="EMBL/GenBank/DDBJ databases">
        <title>Deep-cultivation of Planctomycetes and their phenomic and genomic characterization uncovers novel biology.</title>
        <authorList>
            <person name="Wiegand S."/>
            <person name="Jogler M."/>
            <person name="Boedeker C."/>
            <person name="Pinto D."/>
            <person name="Vollmers J."/>
            <person name="Rivas-Marin E."/>
            <person name="Kohn T."/>
            <person name="Peeters S.H."/>
            <person name="Heuer A."/>
            <person name="Rast P."/>
            <person name="Oberbeckmann S."/>
            <person name="Bunk B."/>
            <person name="Jeske O."/>
            <person name="Meyerdierks A."/>
            <person name="Storesund J.E."/>
            <person name="Kallscheuer N."/>
            <person name="Luecker S."/>
            <person name="Lage O.M."/>
            <person name="Pohl T."/>
            <person name="Merkel B.J."/>
            <person name="Hornburger P."/>
            <person name="Mueller R.-W."/>
            <person name="Bruemmer F."/>
            <person name="Labrenz M."/>
            <person name="Spormann A.M."/>
            <person name="Op den Camp H."/>
            <person name="Overmann J."/>
            <person name="Amann R."/>
            <person name="Jetten M.S.M."/>
            <person name="Mascher T."/>
            <person name="Medema M.H."/>
            <person name="Devos D.P."/>
            <person name="Kaster A.-K."/>
            <person name="Ovreas L."/>
            <person name="Rohde M."/>
            <person name="Galperin M.Y."/>
            <person name="Jogler C."/>
        </authorList>
    </citation>
    <scope>NUCLEOTIDE SEQUENCE [LARGE SCALE GENOMIC DNA]</scope>
    <source>
        <strain evidence="4 5">Pan241w</strain>
    </source>
</reference>
<accession>A0A517RAZ8</accession>
<dbReference type="Gene3D" id="2.60.120.200">
    <property type="match status" value="1"/>
</dbReference>
<dbReference type="OrthoDB" id="245702at2"/>
<keyword evidence="5" id="KW-1185">Reference proteome</keyword>
<dbReference type="EMBL" id="CP036269">
    <property type="protein sequence ID" value="QDT41057.1"/>
    <property type="molecule type" value="Genomic_DNA"/>
</dbReference>
<evidence type="ECO:0000313" key="4">
    <source>
        <dbReference type="EMBL" id="QDT41057.1"/>
    </source>
</evidence>
<gene>
    <name evidence="4" type="ORF">Pan241w_11160</name>
</gene>
<dbReference type="SUPFAM" id="SSF49899">
    <property type="entry name" value="Concanavalin A-like lectins/glucanases"/>
    <property type="match status" value="1"/>
</dbReference>
<dbReference type="Proteomes" id="UP000317171">
    <property type="component" value="Chromosome"/>
</dbReference>
<dbReference type="KEGG" id="gaz:Pan241w_11160"/>
<protein>
    <recommendedName>
        <fullName evidence="3">LamG-like jellyroll fold domain-containing protein</fullName>
    </recommendedName>
</protein>
<organism evidence="4 5">
    <name type="scientific">Gimesia alba</name>
    <dbReference type="NCBI Taxonomy" id="2527973"/>
    <lineage>
        <taxon>Bacteria</taxon>
        <taxon>Pseudomonadati</taxon>
        <taxon>Planctomycetota</taxon>
        <taxon>Planctomycetia</taxon>
        <taxon>Planctomycetales</taxon>
        <taxon>Planctomycetaceae</taxon>
        <taxon>Gimesia</taxon>
    </lineage>
</organism>
<name>A0A517RAZ8_9PLAN</name>
<feature type="domain" description="LamG-like jellyroll fold" evidence="3">
    <location>
        <begin position="364"/>
        <end position="504"/>
    </location>
</feature>
<keyword evidence="1" id="KW-0732">Signal</keyword>
<dbReference type="RefSeq" id="WP_145212033.1">
    <property type="nucleotide sequence ID" value="NZ_CP036269.1"/>
</dbReference>
<dbReference type="InterPro" id="IPR006558">
    <property type="entry name" value="LamG-like"/>
</dbReference>
<sequence length="945" mass="96946">MTSHIWIGGAPAVAQVNTITFPSDVAAGQVINFTIGLKTLSVTATGSTRAEIITEVVTAWNASTIPEFAEITASVGVDSEGDADGSVVLTADTAGKPFVVAVVIGTGTNEKQVVTVTGATGGTFTLTYAGQTTSTIAYNDAASTVETELESLSNIGSDDVSVSGDAGGPYTIEFTGALAATNVALITANATSLTGFANEEQTVTIINSPSGGDFTLIYNGQTTVAIAHNAAAATVQSALEGLANIKVGDVSVTGPAGGPWTVEFTGDLAKTDVNLLAANSSLTGAPTAAAATSQAGSGLNVGNVTAYWKTDEASGTRADAIGSLDLTETGTVTASSGLIGNGVSGFTSTDYLETPHNALLAPTGNFSISLWIRPTGSSLSNIGYLISKGLISGSANNYSIYQSGSSIVWQFRTGSGTQQITADTTVSNDGWYFVVGVADFDNSLIKISINGETFQTGALAGTSIGDDGTHLTVGVSENTTANYVFNYLGTIDEIGLWPEALSQSEVTTLYNSGAGLQPPFTGTNEVQTLTFTGTPTSGSVGVSFAGEEALIPYDATAAEAETLLEALSTIGSGNVDVTGGDWPGTPLTVEFIGDLGQTDQPQLVVDNTSVHVAIVESTKGVPQPTVVVETTDGPIDTTETTANSGPNNWDVAANWSTNTVPVTSDTVHISHTDISILYGLDQSAITLAALHIEQTFTGEIGLPRFNADGTTSYSEYRDQYLKIGATLLNIGDKEGDGSERIKINLGSVQTTALITDSGDSPDGNTPAILLLGTHASNVININRGSLGVAYYPTEVSTIATLRQAFFDDAVDDTNVFLGSGVTVTDINKTGGVLDINSATTTFKQTAGTTTVHAGAHAALTILAGLLNYNSTGTLTLANLSGDAVLVFDQDARPKTVTKINKYTDDSEIYDESGSIATPVIDLHNCGDLSTLHMGQDFKVTIGATT</sequence>
<evidence type="ECO:0000259" key="3">
    <source>
        <dbReference type="SMART" id="SM00560"/>
    </source>
</evidence>
<dbReference type="SMART" id="SM00560">
    <property type="entry name" value="LamGL"/>
    <property type="match status" value="1"/>
</dbReference>
<dbReference type="Pfam" id="PF13385">
    <property type="entry name" value="Laminin_G_3"/>
    <property type="match status" value="1"/>
</dbReference>
<evidence type="ECO:0000256" key="1">
    <source>
        <dbReference type="ARBA" id="ARBA00022729"/>
    </source>
</evidence>